<reference evidence="1 2" key="1">
    <citation type="submission" date="2020-05" db="EMBL/GenBank/DDBJ databases">
        <title>Genome Sequencing of Type Strains.</title>
        <authorList>
            <person name="Lemaire J.F."/>
            <person name="Inderbitzin P."/>
            <person name="Gregorio O.A."/>
            <person name="Collins S.B."/>
            <person name="Wespe N."/>
            <person name="Knight-Connoni V."/>
        </authorList>
    </citation>
    <scope>NUCLEOTIDE SEQUENCE [LARGE SCALE GENOMIC DNA]</scope>
    <source>
        <strain evidence="1 2">DSM 20512</strain>
    </source>
</reference>
<evidence type="ECO:0000313" key="1">
    <source>
        <dbReference type="EMBL" id="NUU29567.1"/>
    </source>
</evidence>
<name>A0A850DVT8_9MICO</name>
<dbReference type="RefSeq" id="WP_175326780.1">
    <property type="nucleotide sequence ID" value="NZ_BAAAWP010000001.1"/>
</dbReference>
<accession>A0A850DVT8</accession>
<evidence type="ECO:0000313" key="2">
    <source>
        <dbReference type="Proteomes" id="UP000539146"/>
    </source>
</evidence>
<evidence type="ECO:0008006" key="3">
    <source>
        <dbReference type="Google" id="ProtNLM"/>
    </source>
</evidence>
<gene>
    <name evidence="1" type="ORF">HP467_15860</name>
</gene>
<protein>
    <recommendedName>
        <fullName evidence="3">Restriction endonuclease</fullName>
    </recommendedName>
</protein>
<sequence length="287" mass="32349">MSNQPATDTATRRYDRWRLFVGFYDVRVDYAFRDRPLDDVELEVLRLVLSSFRDGSGQVVRPNGGTMPGFRDYERGLAAVLHASAPENKGVFDVIVPVDGDKSFGISCKMATTPPAKHASSFMELSNSAAQFRQALLAQQINWATEPGLAGPAIVRLVTGWHDATADTHQLDLPASKYSVLAHNPSWTQFQLLCFPLDLQIANPVGEVEWLHEGASLNGYIDDGGRRHRLWQCYMNSGGQLKYYPLLRWADWVTEPFTLELPPVASPILRARDYFNEVWPHGWDDRN</sequence>
<comment type="caution">
    <text evidence="1">The sequence shown here is derived from an EMBL/GenBank/DDBJ whole genome shotgun (WGS) entry which is preliminary data.</text>
</comment>
<dbReference type="AlphaFoldDB" id="A0A850DVT8"/>
<dbReference type="EMBL" id="JABMCG010000126">
    <property type="protein sequence ID" value="NUU29567.1"/>
    <property type="molecule type" value="Genomic_DNA"/>
</dbReference>
<organism evidence="1 2">
    <name type="scientific">Curtobacterium citreum</name>
    <dbReference type="NCBI Taxonomy" id="2036"/>
    <lineage>
        <taxon>Bacteria</taxon>
        <taxon>Bacillati</taxon>
        <taxon>Actinomycetota</taxon>
        <taxon>Actinomycetes</taxon>
        <taxon>Micrococcales</taxon>
        <taxon>Microbacteriaceae</taxon>
        <taxon>Curtobacterium</taxon>
    </lineage>
</organism>
<proteinExistence type="predicted"/>
<dbReference type="Proteomes" id="UP000539146">
    <property type="component" value="Unassembled WGS sequence"/>
</dbReference>